<feature type="transmembrane region" description="Helical" evidence="6">
    <location>
        <begin position="235"/>
        <end position="254"/>
    </location>
</feature>
<sequence>MSNDPSIPPTPTTPHPLFSLARRNLFEESLASLTSEQSEKLGEKYMTSLQKSDSDVGRTVDIFFNEFWPKKDLCDEEQSNMKIFLTYVGKRNRLMTRMSKIGVGVKISLSLFLGYFDIITDVLVSWTYFDSNDTSTAYSTASFAILALVIQALLTYYQYTKKHWRERFYRTTLSLLGLGPAMEGYRLWNGKEDPDVVMSSPVIYASMKAIEVGIEAIPESIIQVVGLLRAKKSDILFIQLLGLGVSIVSGAFIMTDGNFGLISSKRNENMGDKYYTWISRVAVERRIQIASMMFFNMCYFPQFCYTMSLFSRAYSTWSFLGLIGGEFVLMCSYLFYKRELFGFSMIFHPSKLNSTFLPFIGWVFYYLLTCAVPIFIAGAPMELGPEVFAGIIIWRLMSSGPIIYFSLLKLGDNHYLDLTSGMTIYLVTVLGAFIALIFFFTNMDSTFEKSLLWRPKRGKEHVKDCIANPTIRKTFMKTKDDEIWYAWVESVHPTYIPFEIVTPWLCSHLVDLYGDKRNPRPKWLDKTTEENEKGEAYFIKRIVTIYKWYNNDSEEVNKALSLLFGRNGEDMEEGIKGQMTFIKKKQSMGILTAAPIKIEPDVSP</sequence>
<keyword evidence="4 6" id="KW-1133">Transmembrane helix</keyword>
<comment type="subcellular location">
    <subcellularLocation>
        <location evidence="1">Membrane</location>
        <topology evidence="1">Multi-pass membrane protein</topology>
    </subcellularLocation>
</comment>
<gene>
    <name evidence="7" type="ORF">TrLO_g137</name>
</gene>
<evidence type="ECO:0000256" key="2">
    <source>
        <dbReference type="ARBA" id="ARBA00008789"/>
    </source>
</evidence>
<dbReference type="AlphaFoldDB" id="A0A9W7C7D8"/>
<feature type="transmembrane region" description="Helical" evidence="6">
    <location>
        <begin position="422"/>
        <end position="441"/>
    </location>
</feature>
<organism evidence="7 8">
    <name type="scientific">Triparma laevis f. longispina</name>
    <dbReference type="NCBI Taxonomy" id="1714387"/>
    <lineage>
        <taxon>Eukaryota</taxon>
        <taxon>Sar</taxon>
        <taxon>Stramenopiles</taxon>
        <taxon>Ochrophyta</taxon>
        <taxon>Bolidophyceae</taxon>
        <taxon>Parmales</taxon>
        <taxon>Triparmaceae</taxon>
        <taxon>Triparma</taxon>
    </lineage>
</organism>
<feature type="transmembrane region" description="Helical" evidence="6">
    <location>
        <begin position="317"/>
        <end position="336"/>
    </location>
</feature>
<evidence type="ECO:0000313" key="8">
    <source>
        <dbReference type="Proteomes" id="UP001165122"/>
    </source>
</evidence>
<protein>
    <submittedName>
        <fullName evidence="7">Uncharacterized protein</fullName>
    </submittedName>
</protein>
<proteinExistence type="inferred from homology"/>
<keyword evidence="5 6" id="KW-0472">Membrane</keyword>
<dbReference type="Pfam" id="PF09815">
    <property type="entry name" value="XK-related"/>
    <property type="match status" value="1"/>
</dbReference>
<evidence type="ECO:0000313" key="7">
    <source>
        <dbReference type="EMBL" id="GMH99400.1"/>
    </source>
</evidence>
<accession>A0A9W7C7D8</accession>
<feature type="transmembrane region" description="Helical" evidence="6">
    <location>
        <begin position="287"/>
        <end position="305"/>
    </location>
</feature>
<feature type="transmembrane region" description="Helical" evidence="6">
    <location>
        <begin position="135"/>
        <end position="157"/>
    </location>
</feature>
<evidence type="ECO:0000256" key="6">
    <source>
        <dbReference type="SAM" id="Phobius"/>
    </source>
</evidence>
<comment type="similarity">
    <text evidence="2">Belongs to the XK family.</text>
</comment>
<feature type="transmembrane region" description="Helical" evidence="6">
    <location>
        <begin position="356"/>
        <end position="376"/>
    </location>
</feature>
<dbReference type="InterPro" id="IPR018629">
    <property type="entry name" value="XK-rel"/>
</dbReference>
<evidence type="ECO:0000256" key="3">
    <source>
        <dbReference type="ARBA" id="ARBA00022692"/>
    </source>
</evidence>
<evidence type="ECO:0000256" key="5">
    <source>
        <dbReference type="ARBA" id="ARBA00023136"/>
    </source>
</evidence>
<dbReference type="EMBL" id="BRXW01000010">
    <property type="protein sequence ID" value="GMH99400.1"/>
    <property type="molecule type" value="Genomic_DNA"/>
</dbReference>
<feature type="transmembrane region" description="Helical" evidence="6">
    <location>
        <begin position="103"/>
        <end position="129"/>
    </location>
</feature>
<dbReference type="GO" id="GO:0005886">
    <property type="term" value="C:plasma membrane"/>
    <property type="evidence" value="ECO:0007669"/>
    <property type="project" value="UniProtKB-ARBA"/>
</dbReference>
<dbReference type="OrthoDB" id="10631994at2759"/>
<reference evidence="8" key="1">
    <citation type="journal article" date="2023" name="Commun. Biol.">
        <title>Genome analysis of Parmales, the sister group of diatoms, reveals the evolutionary specialization of diatoms from phago-mixotrophs to photoautotrophs.</title>
        <authorList>
            <person name="Ban H."/>
            <person name="Sato S."/>
            <person name="Yoshikawa S."/>
            <person name="Yamada K."/>
            <person name="Nakamura Y."/>
            <person name="Ichinomiya M."/>
            <person name="Sato N."/>
            <person name="Blanc-Mathieu R."/>
            <person name="Endo H."/>
            <person name="Kuwata A."/>
            <person name="Ogata H."/>
        </authorList>
    </citation>
    <scope>NUCLEOTIDE SEQUENCE [LARGE SCALE GENOMIC DNA]</scope>
    <source>
        <strain evidence="8">NIES 3700</strain>
    </source>
</reference>
<feature type="transmembrane region" description="Helical" evidence="6">
    <location>
        <begin position="388"/>
        <end position="407"/>
    </location>
</feature>
<keyword evidence="8" id="KW-1185">Reference proteome</keyword>
<evidence type="ECO:0000256" key="4">
    <source>
        <dbReference type="ARBA" id="ARBA00022989"/>
    </source>
</evidence>
<dbReference type="Proteomes" id="UP001165122">
    <property type="component" value="Unassembled WGS sequence"/>
</dbReference>
<comment type="caution">
    <text evidence="7">The sequence shown here is derived from an EMBL/GenBank/DDBJ whole genome shotgun (WGS) entry which is preliminary data.</text>
</comment>
<name>A0A9W7C7D8_9STRA</name>
<keyword evidence="3 6" id="KW-0812">Transmembrane</keyword>
<evidence type="ECO:0000256" key="1">
    <source>
        <dbReference type="ARBA" id="ARBA00004141"/>
    </source>
</evidence>